<keyword evidence="3" id="KW-1185">Reference proteome</keyword>
<organism evidence="2 3">
    <name type="scientific">Chitinibacter bivalviorum</name>
    <dbReference type="NCBI Taxonomy" id="2739434"/>
    <lineage>
        <taxon>Bacteria</taxon>
        <taxon>Pseudomonadati</taxon>
        <taxon>Pseudomonadota</taxon>
        <taxon>Betaproteobacteria</taxon>
        <taxon>Neisseriales</taxon>
        <taxon>Chitinibacteraceae</taxon>
        <taxon>Chitinibacter</taxon>
    </lineage>
</organism>
<evidence type="ECO:0000313" key="3">
    <source>
        <dbReference type="Proteomes" id="UP000509597"/>
    </source>
</evidence>
<gene>
    <name evidence="2" type="ORF">HQ393_01095</name>
</gene>
<proteinExistence type="predicted"/>
<dbReference type="GO" id="GO:0016020">
    <property type="term" value="C:membrane"/>
    <property type="evidence" value="ECO:0007669"/>
    <property type="project" value="InterPro"/>
</dbReference>
<protein>
    <submittedName>
        <fullName evidence="2">FxsA family protein</fullName>
    </submittedName>
</protein>
<dbReference type="PANTHER" id="PTHR35335:SF1">
    <property type="entry name" value="UPF0716 PROTEIN FXSA"/>
    <property type="match status" value="1"/>
</dbReference>
<dbReference type="Pfam" id="PF04186">
    <property type="entry name" value="FxsA"/>
    <property type="match status" value="1"/>
</dbReference>
<sequence>MPYLVFASLLAYPFLEIMSLIWLADAIGTFPMLLIVLLSFGAGVLMLRHQRLGIGLTLMNDIRTGRLGLHSLFSVARYYIAAVLLIVPGLIGDVIALILLLPWGKSAPTVSTTGGMPPQDGVIDGEYRRVDPQSDVDHTQPRIDR</sequence>
<keyword evidence="1" id="KW-1133">Transmembrane helix</keyword>
<feature type="transmembrane region" description="Helical" evidence="1">
    <location>
        <begin position="78"/>
        <end position="101"/>
    </location>
</feature>
<accession>A0A7H9BEH8</accession>
<dbReference type="PANTHER" id="PTHR35335">
    <property type="entry name" value="UPF0716 PROTEIN FXSA"/>
    <property type="match status" value="1"/>
</dbReference>
<evidence type="ECO:0000256" key="1">
    <source>
        <dbReference type="SAM" id="Phobius"/>
    </source>
</evidence>
<evidence type="ECO:0000313" key="2">
    <source>
        <dbReference type="EMBL" id="QLG86947.1"/>
    </source>
</evidence>
<dbReference type="InterPro" id="IPR007313">
    <property type="entry name" value="FxsA"/>
</dbReference>
<feature type="transmembrane region" description="Helical" evidence="1">
    <location>
        <begin position="20"/>
        <end position="47"/>
    </location>
</feature>
<dbReference type="Proteomes" id="UP000509597">
    <property type="component" value="Chromosome"/>
</dbReference>
<dbReference type="EMBL" id="CP058627">
    <property type="protein sequence ID" value="QLG86947.1"/>
    <property type="molecule type" value="Genomic_DNA"/>
</dbReference>
<dbReference type="KEGG" id="chiz:HQ393_01095"/>
<keyword evidence="1" id="KW-0812">Transmembrane</keyword>
<dbReference type="AlphaFoldDB" id="A0A7H9BEH8"/>
<dbReference type="RefSeq" id="WP_179357033.1">
    <property type="nucleotide sequence ID" value="NZ_CP058627.1"/>
</dbReference>
<name>A0A7H9BEH8_9NEIS</name>
<keyword evidence="1" id="KW-0472">Membrane</keyword>
<reference evidence="2 3" key="1">
    <citation type="submission" date="2020-07" db="EMBL/GenBank/DDBJ databases">
        <title>Complete genome sequence of Chitinibacter sp. 2T18.</title>
        <authorList>
            <person name="Bae J.-W."/>
            <person name="Choi J.-W."/>
        </authorList>
    </citation>
    <scope>NUCLEOTIDE SEQUENCE [LARGE SCALE GENOMIC DNA]</scope>
    <source>
        <strain evidence="2 3">2T18</strain>
    </source>
</reference>
<dbReference type="NCBIfam" id="NF008528">
    <property type="entry name" value="PRK11463.1-2"/>
    <property type="match status" value="1"/>
</dbReference>